<evidence type="ECO:0000313" key="1">
    <source>
        <dbReference type="EMBL" id="KAK2636508.1"/>
    </source>
</evidence>
<dbReference type="AlphaFoldDB" id="A0AAD9TIL1"/>
<dbReference type="Proteomes" id="UP001280121">
    <property type="component" value="Unassembled WGS sequence"/>
</dbReference>
<proteinExistence type="predicted"/>
<comment type="caution">
    <text evidence="1">The sequence shown here is derived from an EMBL/GenBank/DDBJ whole genome shotgun (WGS) entry which is preliminary data.</text>
</comment>
<gene>
    <name evidence="1" type="ORF">Ddye_031300</name>
</gene>
<dbReference type="EMBL" id="JANJYI010000009">
    <property type="protein sequence ID" value="KAK2636508.1"/>
    <property type="molecule type" value="Genomic_DNA"/>
</dbReference>
<sequence length="142" mass="16107">MHLIKMRLKNDLFNLFFLGCWRLWTNRNTVTHGSIGWATADMVAWIDGFTNKLRVANKPNHKEILSHRPTWKPPNFGGFMINCDASFQLRSGKTGVGIIILDHKAVRRGAYSLDGSIVWLEELSTDVARLVRLDSASFGCFV</sequence>
<organism evidence="1 2">
    <name type="scientific">Dipteronia dyeriana</name>
    <dbReference type="NCBI Taxonomy" id="168575"/>
    <lineage>
        <taxon>Eukaryota</taxon>
        <taxon>Viridiplantae</taxon>
        <taxon>Streptophyta</taxon>
        <taxon>Embryophyta</taxon>
        <taxon>Tracheophyta</taxon>
        <taxon>Spermatophyta</taxon>
        <taxon>Magnoliopsida</taxon>
        <taxon>eudicotyledons</taxon>
        <taxon>Gunneridae</taxon>
        <taxon>Pentapetalae</taxon>
        <taxon>rosids</taxon>
        <taxon>malvids</taxon>
        <taxon>Sapindales</taxon>
        <taxon>Sapindaceae</taxon>
        <taxon>Hippocastanoideae</taxon>
        <taxon>Acereae</taxon>
        <taxon>Dipteronia</taxon>
    </lineage>
</organism>
<name>A0AAD9TIL1_9ROSI</name>
<evidence type="ECO:0008006" key="3">
    <source>
        <dbReference type="Google" id="ProtNLM"/>
    </source>
</evidence>
<keyword evidence="2" id="KW-1185">Reference proteome</keyword>
<reference evidence="1" key="1">
    <citation type="journal article" date="2023" name="Plant J.">
        <title>Genome sequences and population genomics provide insights into the demographic history, inbreeding, and mutation load of two 'living fossil' tree species of Dipteronia.</title>
        <authorList>
            <person name="Feng Y."/>
            <person name="Comes H.P."/>
            <person name="Chen J."/>
            <person name="Zhu S."/>
            <person name="Lu R."/>
            <person name="Zhang X."/>
            <person name="Li P."/>
            <person name="Qiu J."/>
            <person name="Olsen K.M."/>
            <person name="Qiu Y."/>
        </authorList>
    </citation>
    <scope>NUCLEOTIDE SEQUENCE</scope>
    <source>
        <strain evidence="1">KIB01</strain>
    </source>
</reference>
<accession>A0AAD9TIL1</accession>
<protein>
    <recommendedName>
        <fullName evidence="3">RNase H type-1 domain-containing protein</fullName>
    </recommendedName>
</protein>
<evidence type="ECO:0000313" key="2">
    <source>
        <dbReference type="Proteomes" id="UP001280121"/>
    </source>
</evidence>